<dbReference type="PANTHER" id="PTHR19306">
    <property type="entry name" value="STRUCTURAL MAINTENANCE OF CHROMOSOMES 5,6 SMC5, SMC6"/>
    <property type="match status" value="1"/>
</dbReference>
<dbReference type="GO" id="GO:0005634">
    <property type="term" value="C:nucleus"/>
    <property type="evidence" value="ECO:0007669"/>
    <property type="project" value="UniProtKB-SubCell"/>
</dbReference>
<protein>
    <recommendedName>
        <fullName evidence="13">RecF/RecN/SMC N-terminal domain-containing protein</fullName>
    </recommendedName>
</protein>
<keyword evidence="8 12" id="KW-0175">Coiled coil</keyword>
<comment type="caution">
    <text evidence="14">The sequence shown here is derived from an EMBL/GenBank/DDBJ whole genome shotgun (WGS) entry which is preliminary data.</text>
</comment>
<dbReference type="GO" id="GO:0005524">
    <property type="term" value="F:ATP binding"/>
    <property type="evidence" value="ECO:0007669"/>
    <property type="project" value="UniProtKB-KW"/>
</dbReference>
<dbReference type="GO" id="GO:0003684">
    <property type="term" value="F:damaged DNA binding"/>
    <property type="evidence" value="ECO:0007669"/>
    <property type="project" value="TreeGrafter"/>
</dbReference>
<sequence>MDDSRNSNIPATFRSGVGTISRIRLENFMCHDNLQVELDQWVNFITGRNGSGKSAILTALCIAFGCRAKGTQRAAALKDFIKTGCSHAVVEVEVRNRGEESYKPDVYGDSIIIERRINQSSSTTVLKDHQGRKVASRREDLRELVEHFNIDVENPCVIMSQDKSREFLHSGNEKDKFKFFFKATLLQQVNDLLLSINEQLKSANALVDELEASIKPTEKELTELQGKIKNMEHLEEMSQQVQQLKKKLAWSWVYSVDKELQEQMVKVGKLKERIPTCQARIDHELVHHYFLCFYFPVLTIDRGSRTVDWMRIVNVEMKVEELRNTFIEKKAQTAHMVERAKEVRNKQDELRDTVSLATKKKLELENEHNRRTNQIRSMMKRVRLLEQQAQDIQEQQVKNTQAEECEIEEKLKELQDMLDAADYTLSRLKEEESTLLESMSKGMDEIKKINEEIEEYGKKEQEIRAYIRELQLNKTNKVTAFGGDRVIQLLRTIERHHQRFKSPPIGPIGAHVALANGDRWAPAVENAVGKLLNAFIVTDHRDSLLLRGCAREANYNNLQIIIYDFSRPRLTIPSHMLPQTNHPTTFSVICSDNDTVLNVLVDMGSAERQVLVEDYDAGKAVAFEKQISNLKEVYTIDGYKMFSRGSVQTVLPPNKKLRAGRLCGSFDDQIRNLDKSKSNIQKEADQCRKRKRDSEANLQHLQHGLKIMKEKCRNAERDLVSKKLGLQDAKNSYASVTSSPAAESSVDELQQEISRIQEEIQEKKTQLESLQVRINEADSKARDLELTFEDLCESVKEEINAIEKAESELMKIEKDLQFAEAEKARYEGVMTTRVLPDIEMAEAQYRELEENRKERKGWKPNWMFGNLQLMKVGKDPSLPFTGIVVMGGLGVVSTGAAGDDLESCRKASIICPESEIEALGGCDGSTPEQLSMQLNKLNQRLQNECQQHSDSIDDLRMFYQKKERKILRKRQTYRAFREKLKTCEEALNLRWSKFQRNASDLKRQLTWNFNGHLGEKGISGSIKISYEEKTLKVEVKMPQDASCSSVRDTRGLSGGERSFSTLCFALALHQMTEASFRAMDEFDVFMDAVSRKISLDALVKFALAQGSQWIFITPHDISAVILLNLVVTGFGDLWCTTSREDKEAAAGSSTIVIIDCNLCSTGNASNVDVYFGFVAIVNEHWLYGYCA</sequence>
<keyword evidence="9" id="KW-0233">DNA recombination</keyword>
<evidence type="ECO:0000256" key="6">
    <source>
        <dbReference type="ARBA" id="ARBA00022763"/>
    </source>
</evidence>
<dbReference type="GO" id="GO:0003697">
    <property type="term" value="F:single-stranded DNA binding"/>
    <property type="evidence" value="ECO:0007669"/>
    <property type="project" value="TreeGrafter"/>
</dbReference>
<evidence type="ECO:0000256" key="10">
    <source>
        <dbReference type="ARBA" id="ARBA00023204"/>
    </source>
</evidence>
<keyword evidence="6" id="KW-0227">DNA damage</keyword>
<dbReference type="SUPFAM" id="SSF57997">
    <property type="entry name" value="Tropomyosin"/>
    <property type="match status" value="1"/>
</dbReference>
<evidence type="ECO:0000256" key="4">
    <source>
        <dbReference type="ARBA" id="ARBA00022454"/>
    </source>
</evidence>
<proteinExistence type="inferred from homology"/>
<evidence type="ECO:0000256" key="11">
    <source>
        <dbReference type="ARBA" id="ARBA00023242"/>
    </source>
</evidence>
<evidence type="ECO:0000256" key="3">
    <source>
        <dbReference type="ARBA" id="ARBA00006793"/>
    </source>
</evidence>
<dbReference type="Proteomes" id="UP000657918">
    <property type="component" value="Unassembled WGS sequence"/>
</dbReference>
<dbReference type="Gene3D" id="3.40.50.300">
    <property type="entry name" value="P-loop containing nucleotide triphosphate hydrolases"/>
    <property type="match status" value="2"/>
</dbReference>
<evidence type="ECO:0000256" key="5">
    <source>
        <dbReference type="ARBA" id="ARBA00022741"/>
    </source>
</evidence>
<dbReference type="GO" id="GO:0051276">
    <property type="term" value="P:chromosome organization"/>
    <property type="evidence" value="ECO:0007669"/>
    <property type="project" value="InterPro"/>
</dbReference>
<evidence type="ECO:0000256" key="2">
    <source>
        <dbReference type="ARBA" id="ARBA00004286"/>
    </source>
</evidence>
<evidence type="ECO:0000256" key="12">
    <source>
        <dbReference type="SAM" id="Coils"/>
    </source>
</evidence>
<dbReference type="SUPFAM" id="SSF52540">
    <property type="entry name" value="P-loop containing nucleoside triphosphate hydrolases"/>
    <property type="match status" value="1"/>
</dbReference>
<keyword evidence="15" id="KW-1185">Reference proteome</keyword>
<keyword evidence="5" id="KW-0547">Nucleotide-binding</keyword>
<dbReference type="GO" id="GO:0035861">
    <property type="term" value="C:site of double-strand break"/>
    <property type="evidence" value="ECO:0007669"/>
    <property type="project" value="TreeGrafter"/>
</dbReference>
<evidence type="ECO:0000313" key="15">
    <source>
        <dbReference type="Proteomes" id="UP000657918"/>
    </source>
</evidence>
<dbReference type="InterPro" id="IPR027417">
    <property type="entry name" value="P-loop_NTPase"/>
</dbReference>
<feature type="domain" description="RecF/RecN/SMC N-terminal" evidence="13">
    <location>
        <begin position="20"/>
        <end position="1113"/>
    </location>
</feature>
<dbReference type="InterPro" id="IPR003395">
    <property type="entry name" value="RecF/RecN/SMC_N"/>
</dbReference>
<dbReference type="Pfam" id="PF02463">
    <property type="entry name" value="SMC_N"/>
    <property type="match status" value="1"/>
</dbReference>
<organism evidence="14 15">
    <name type="scientific">Salix dunnii</name>
    <dbReference type="NCBI Taxonomy" id="1413687"/>
    <lineage>
        <taxon>Eukaryota</taxon>
        <taxon>Viridiplantae</taxon>
        <taxon>Streptophyta</taxon>
        <taxon>Embryophyta</taxon>
        <taxon>Tracheophyta</taxon>
        <taxon>Spermatophyta</taxon>
        <taxon>Magnoliopsida</taxon>
        <taxon>eudicotyledons</taxon>
        <taxon>Gunneridae</taxon>
        <taxon>Pentapetalae</taxon>
        <taxon>rosids</taxon>
        <taxon>fabids</taxon>
        <taxon>Malpighiales</taxon>
        <taxon>Salicaceae</taxon>
        <taxon>Saliceae</taxon>
        <taxon>Salix</taxon>
    </lineage>
</organism>
<name>A0A835KEI5_9ROSI</name>
<dbReference type="GO" id="GO:0000724">
    <property type="term" value="P:double-strand break repair via homologous recombination"/>
    <property type="evidence" value="ECO:0007669"/>
    <property type="project" value="TreeGrafter"/>
</dbReference>
<feature type="coiled-coil region" evidence="12">
    <location>
        <begin position="193"/>
        <end position="247"/>
    </location>
</feature>
<keyword evidence="7" id="KW-0067">ATP-binding</keyword>
<dbReference type="PANTHER" id="PTHR19306:SF6">
    <property type="entry name" value="STRUCTURAL MAINTENANCE OF CHROMOSOMES PROTEIN 6"/>
    <property type="match status" value="1"/>
</dbReference>
<dbReference type="AlphaFoldDB" id="A0A835KEI5"/>
<feature type="coiled-coil region" evidence="12">
    <location>
        <begin position="670"/>
        <end position="829"/>
    </location>
</feature>
<accession>A0A835KEI5</accession>
<keyword evidence="4" id="KW-0158">Chromosome</keyword>
<dbReference type="Gene3D" id="1.10.287.1490">
    <property type="match status" value="1"/>
</dbReference>
<gene>
    <name evidence="14" type="ORF">SADUNF_Sadunf03G0077800</name>
</gene>
<keyword evidence="11" id="KW-0539">Nucleus</keyword>
<evidence type="ECO:0000259" key="13">
    <source>
        <dbReference type="Pfam" id="PF02463"/>
    </source>
</evidence>
<dbReference type="InterPro" id="IPR036277">
    <property type="entry name" value="SMC_hinge_sf"/>
</dbReference>
<dbReference type="OrthoDB" id="10072614at2759"/>
<reference evidence="14 15" key="1">
    <citation type="submission" date="2020-10" db="EMBL/GenBank/DDBJ databases">
        <title>Plant Genome Project.</title>
        <authorList>
            <person name="Zhang R.-G."/>
        </authorList>
    </citation>
    <scope>NUCLEOTIDE SEQUENCE [LARGE SCALE GENOMIC DNA]</scope>
    <source>
        <strain evidence="14">FAFU-HL-1</strain>
        <tissue evidence="14">Leaf</tissue>
    </source>
</reference>
<dbReference type="SUPFAM" id="SSF75553">
    <property type="entry name" value="Smc hinge domain"/>
    <property type="match status" value="1"/>
</dbReference>
<evidence type="ECO:0000256" key="1">
    <source>
        <dbReference type="ARBA" id="ARBA00004123"/>
    </source>
</evidence>
<comment type="similarity">
    <text evidence="3">Belongs to the SMC family. SMC6 subfamily.</text>
</comment>
<dbReference type="EMBL" id="JADGMS010000003">
    <property type="protein sequence ID" value="KAF9685663.1"/>
    <property type="molecule type" value="Genomic_DNA"/>
</dbReference>
<evidence type="ECO:0000256" key="9">
    <source>
        <dbReference type="ARBA" id="ARBA00023172"/>
    </source>
</evidence>
<evidence type="ECO:0000313" key="14">
    <source>
        <dbReference type="EMBL" id="KAF9685663.1"/>
    </source>
</evidence>
<dbReference type="GO" id="GO:0030915">
    <property type="term" value="C:Smc5-Smc6 complex"/>
    <property type="evidence" value="ECO:0007669"/>
    <property type="project" value="TreeGrafter"/>
</dbReference>
<keyword evidence="10" id="KW-0234">DNA repair</keyword>
<comment type="subcellular location">
    <subcellularLocation>
        <location evidence="2">Chromosome</location>
    </subcellularLocation>
    <subcellularLocation>
        <location evidence="1">Nucleus</location>
    </subcellularLocation>
</comment>
<evidence type="ECO:0000256" key="8">
    <source>
        <dbReference type="ARBA" id="ARBA00023054"/>
    </source>
</evidence>
<evidence type="ECO:0000256" key="7">
    <source>
        <dbReference type="ARBA" id="ARBA00022840"/>
    </source>
</evidence>
<feature type="coiled-coil region" evidence="12">
    <location>
        <begin position="312"/>
        <end position="469"/>
    </location>
</feature>